<proteinExistence type="predicted"/>
<sequence length="25" mass="2880">MMNDRLVNERYVMIAANVKPACRGK</sequence>
<reference evidence="1 2" key="1">
    <citation type="submission" date="2018-02" db="EMBL/GenBank/DDBJ databases">
        <authorList>
            <person name="Dubost A."/>
        </authorList>
    </citation>
    <scope>NUCLEOTIDE SEQUENCE [LARGE SCALE GENOMIC DNA]</scope>
    <source>
        <strain evidence="2">JV551A3</strain>
    </source>
</reference>
<gene>
    <name evidence="1" type="ORF">JV551A3_V1_1500085</name>
</gene>
<dbReference type="EMBL" id="OPYN01000150">
    <property type="protein sequence ID" value="SPO61608.1"/>
    <property type="molecule type" value="Genomic_DNA"/>
</dbReference>
<name>A0AAQ1PAM0_9PSED</name>
<accession>A0AAQ1PAM0</accession>
<organism evidence="1 2">
    <name type="scientific">Pseudomonas inefficax</name>
    <dbReference type="NCBI Taxonomy" id="2078786"/>
    <lineage>
        <taxon>Bacteria</taxon>
        <taxon>Pseudomonadati</taxon>
        <taxon>Pseudomonadota</taxon>
        <taxon>Gammaproteobacteria</taxon>
        <taxon>Pseudomonadales</taxon>
        <taxon>Pseudomonadaceae</taxon>
        <taxon>Pseudomonas</taxon>
    </lineage>
</organism>
<evidence type="ECO:0000313" key="1">
    <source>
        <dbReference type="EMBL" id="SPO61608.1"/>
    </source>
</evidence>
<comment type="caution">
    <text evidence="1">The sequence shown here is derived from an EMBL/GenBank/DDBJ whole genome shotgun (WGS) entry which is preliminary data.</text>
</comment>
<dbReference type="Proteomes" id="UP000294335">
    <property type="component" value="Unassembled WGS sequence"/>
</dbReference>
<evidence type="ECO:0000313" key="2">
    <source>
        <dbReference type="Proteomes" id="UP000294335"/>
    </source>
</evidence>
<dbReference type="AlphaFoldDB" id="A0AAQ1PAM0"/>
<keyword evidence="2" id="KW-1185">Reference proteome</keyword>
<protein>
    <submittedName>
        <fullName evidence="1">Uncharacterized protein</fullName>
    </submittedName>
</protein>